<dbReference type="Proteomes" id="UP000050795">
    <property type="component" value="Unassembled WGS sequence"/>
</dbReference>
<evidence type="ECO:0000256" key="1">
    <source>
        <dbReference type="SAM" id="Phobius"/>
    </source>
</evidence>
<name>A0AA85KAZ3_TRIRE</name>
<evidence type="ECO:0000313" key="2">
    <source>
        <dbReference type="Proteomes" id="UP000050795"/>
    </source>
</evidence>
<proteinExistence type="predicted"/>
<sequence length="106" mass="12170">MGSEWDIGHQHTHTHLHFPLCSVVTFSWVSLFLLTIRALSRHLHTDDPLVISRLDTTRAMAYIERDAIRRPSQGLSKPSPFSPIYLLSNRLLVGSLYCRVLFWPAT</sequence>
<keyword evidence="2" id="KW-1185">Reference proteome</keyword>
<protein>
    <submittedName>
        <fullName evidence="3">Uncharacterized protein</fullName>
    </submittedName>
</protein>
<keyword evidence="1" id="KW-1133">Transmembrane helix</keyword>
<keyword evidence="1" id="KW-0472">Membrane</keyword>
<feature type="transmembrane region" description="Helical" evidence="1">
    <location>
        <begin position="16"/>
        <end position="36"/>
    </location>
</feature>
<dbReference type="WBParaSite" id="TREG1_78460.1">
    <property type="protein sequence ID" value="TREG1_78460.1"/>
    <property type="gene ID" value="TREG1_78460"/>
</dbReference>
<reference evidence="3" key="2">
    <citation type="submission" date="2023-11" db="UniProtKB">
        <authorList>
            <consortium name="WormBaseParasite"/>
        </authorList>
    </citation>
    <scope>IDENTIFICATION</scope>
</reference>
<dbReference type="AlphaFoldDB" id="A0AA85KAZ3"/>
<evidence type="ECO:0000313" key="3">
    <source>
        <dbReference type="WBParaSite" id="TREG1_78460.1"/>
    </source>
</evidence>
<keyword evidence="1" id="KW-0812">Transmembrane</keyword>
<reference evidence="2" key="1">
    <citation type="submission" date="2022-06" db="EMBL/GenBank/DDBJ databases">
        <authorList>
            <person name="Berger JAMES D."/>
            <person name="Berger JAMES D."/>
        </authorList>
    </citation>
    <scope>NUCLEOTIDE SEQUENCE [LARGE SCALE GENOMIC DNA]</scope>
</reference>
<organism evidence="2 3">
    <name type="scientific">Trichobilharzia regenti</name>
    <name type="common">Nasal bird schistosome</name>
    <dbReference type="NCBI Taxonomy" id="157069"/>
    <lineage>
        <taxon>Eukaryota</taxon>
        <taxon>Metazoa</taxon>
        <taxon>Spiralia</taxon>
        <taxon>Lophotrochozoa</taxon>
        <taxon>Platyhelminthes</taxon>
        <taxon>Trematoda</taxon>
        <taxon>Digenea</taxon>
        <taxon>Strigeidida</taxon>
        <taxon>Schistosomatoidea</taxon>
        <taxon>Schistosomatidae</taxon>
        <taxon>Trichobilharzia</taxon>
    </lineage>
</organism>
<accession>A0AA85KAZ3</accession>